<dbReference type="Proteomes" id="UP000202511">
    <property type="component" value="Segment"/>
</dbReference>
<reference evidence="2 3" key="1">
    <citation type="journal article" date="2015" name="Parasitol. Res.">
        <title>Viruses in close associations with free-living amoebae.</title>
        <authorList>
            <person name="Scheid P."/>
        </authorList>
    </citation>
    <scope>NUCLEOTIDE SEQUENCE [LARGE SCALE GENOMIC DNA]</scope>
    <source>
        <strain evidence="2">KlaHel</strain>
    </source>
</reference>
<feature type="region of interest" description="Disordered" evidence="1">
    <location>
        <begin position="133"/>
        <end position="163"/>
    </location>
</feature>
<accession>A0A0B5J8E5</accession>
<sequence length="163" mass="18638">MMIVVLVLSSLCGRLYFFSFSCLRGLCACFFPLASIDWARAFWRPNCGPASLGLDFVCDQPERAHERLCASNGGLARKEKTRQQLRNRPKRFSCATNTQSVKKEKKKLLVLFFRKRCLGLFLGLAQRSWRRQKPTARSVAANTTAHRQRPLARGNHEDGQFPF</sequence>
<feature type="compositionally biased region" description="Basic and acidic residues" evidence="1">
    <location>
        <begin position="154"/>
        <end position="163"/>
    </location>
</feature>
<dbReference type="GeneID" id="23461983"/>
<organism evidence="2 3">
    <name type="scientific">Pandoravirus inopinatum</name>
    <dbReference type="NCBI Taxonomy" id="1605721"/>
    <lineage>
        <taxon>Viruses</taxon>
        <taxon>Pandoravirus</taxon>
    </lineage>
</organism>
<evidence type="ECO:0000313" key="2">
    <source>
        <dbReference type="EMBL" id="AJF97066.1"/>
    </source>
</evidence>
<dbReference type="KEGG" id="vg:23461983"/>
<proteinExistence type="predicted"/>
<dbReference type="RefSeq" id="YP_009119301.1">
    <property type="nucleotide sequence ID" value="NC_026440.1"/>
</dbReference>
<name>A0A0B5J8E5_9VIRU</name>
<dbReference type="EMBL" id="KP136319">
    <property type="protein sequence ID" value="AJF97066.1"/>
    <property type="molecule type" value="Genomic_DNA"/>
</dbReference>
<evidence type="ECO:0000256" key="1">
    <source>
        <dbReference type="SAM" id="MobiDB-lite"/>
    </source>
</evidence>
<evidence type="ECO:0000313" key="3">
    <source>
        <dbReference type="Proteomes" id="UP000202511"/>
    </source>
</evidence>
<protein>
    <submittedName>
        <fullName evidence="2">Uncharacterized protein</fullName>
    </submittedName>
</protein>